<dbReference type="EMBL" id="KT708824">
    <property type="protein sequence ID" value="AMJ39456.1"/>
    <property type="molecule type" value="Genomic_DNA"/>
</dbReference>
<protein>
    <submittedName>
        <fullName evidence="2">Uncharacterized protein</fullName>
    </submittedName>
</protein>
<sequence length="348" mass="38977">MDSYNTAHLNPSPHGSLKSPSSKSPASKLPASESPSSGLQDSSPKDSFTSAKCPRVPSPPLRSMFEPFNKNRLEWEAFDRSKSRDSDHAIADKLKSLISDIDNSGILDDDKTGGPRSTETKSMPMNRTFLFQEDVDARFTRLDDLSMLYRMEEGLSSNMLTMINDGTAQEFSTFMCHSKEETGEQKFRREAINRCALRQALTETTDAAARSCNLVKLVVEPFDPDSETVDLSFPDRLGDRLDAEKRRRSRWTSRRDVEVNDTLESFFSICQAPNELEINFLSHQEQAAKNRASLCYEKATPGQQRPHAGPPLAAEFAWCFPSSSGHSSTSWYSMNILRQNLGLDRGKA</sequence>
<dbReference type="AlphaFoldDB" id="A0A140CWN0"/>
<organism evidence="2">
    <name type="scientific">Phyllosticta capitalensis</name>
    <dbReference type="NCBI Taxonomy" id="121624"/>
    <lineage>
        <taxon>Eukaryota</taxon>
        <taxon>Fungi</taxon>
        <taxon>Dikarya</taxon>
        <taxon>Ascomycota</taxon>
        <taxon>Pezizomycotina</taxon>
        <taxon>Dothideomycetes</taxon>
        <taxon>Dothideomycetes incertae sedis</taxon>
        <taxon>Botryosphaeriales</taxon>
        <taxon>Phyllostictaceae</taxon>
        <taxon>Phyllosticta</taxon>
    </lineage>
</organism>
<feature type="compositionally biased region" description="Polar residues" evidence="1">
    <location>
        <begin position="39"/>
        <end position="50"/>
    </location>
</feature>
<evidence type="ECO:0000313" key="2">
    <source>
        <dbReference type="EMBL" id="AMJ39456.1"/>
    </source>
</evidence>
<feature type="region of interest" description="Disordered" evidence="1">
    <location>
        <begin position="103"/>
        <end position="122"/>
    </location>
</feature>
<feature type="region of interest" description="Disordered" evidence="1">
    <location>
        <begin position="1"/>
        <end position="65"/>
    </location>
</feature>
<reference evidence="2" key="1">
    <citation type="submission" date="2015-09" db="EMBL/GenBank/DDBJ databases">
        <title>Mating type and simple sequence repeat markers indicate a single clonal population of Phyllosticta citricarpa in Florida.</title>
        <authorList>
            <person name="Wang N.-Y."/>
            <person name="Zhang K."/>
            <person name="Rollins J.A."/>
            <person name="Dewdney M.M."/>
        </authorList>
    </citation>
    <scope>NUCLEOTIDE SEQUENCE</scope>
    <source>
        <strain evidence="2">Gm33</strain>
    </source>
</reference>
<name>A0A140CWN0_9PEZI</name>
<feature type="compositionally biased region" description="Low complexity" evidence="1">
    <location>
        <begin position="11"/>
        <end position="38"/>
    </location>
</feature>
<accession>A0A140CWN0</accession>
<proteinExistence type="predicted"/>
<evidence type="ECO:0000256" key="1">
    <source>
        <dbReference type="SAM" id="MobiDB-lite"/>
    </source>
</evidence>